<reference evidence="1 2" key="1">
    <citation type="submission" date="2024-03" db="EMBL/GenBank/DDBJ databases">
        <title>Adaptation during the transition from Ophiocordyceps entomopathogen to insect associate is accompanied by gene loss and intensified selection.</title>
        <authorList>
            <person name="Ward C.M."/>
            <person name="Onetto C.A."/>
            <person name="Borneman A.R."/>
        </authorList>
    </citation>
    <scope>NUCLEOTIDE SEQUENCE [LARGE SCALE GENOMIC DNA]</scope>
    <source>
        <strain evidence="1">AWRI1</strain>
        <tissue evidence="1">Single Adult Female</tissue>
    </source>
</reference>
<accession>A0AAN9TDI4</accession>
<organism evidence="1 2">
    <name type="scientific">Parthenolecanium corni</name>
    <dbReference type="NCBI Taxonomy" id="536013"/>
    <lineage>
        <taxon>Eukaryota</taxon>
        <taxon>Metazoa</taxon>
        <taxon>Ecdysozoa</taxon>
        <taxon>Arthropoda</taxon>
        <taxon>Hexapoda</taxon>
        <taxon>Insecta</taxon>
        <taxon>Pterygota</taxon>
        <taxon>Neoptera</taxon>
        <taxon>Paraneoptera</taxon>
        <taxon>Hemiptera</taxon>
        <taxon>Sternorrhyncha</taxon>
        <taxon>Coccoidea</taxon>
        <taxon>Coccidae</taxon>
        <taxon>Parthenolecanium</taxon>
    </lineage>
</organism>
<keyword evidence="2" id="KW-1185">Reference proteome</keyword>
<name>A0AAN9TDI4_9HEMI</name>
<sequence length="252" mass="28703">MESETRWELSWRRPDNIPHPKVWNIFEATSKKTGCKYNIKIQDIPPDRFDESIDFMETNLDDYEPVFKAVDILKDSESVVAHRIMRRKLLEQKISLMAVIDDENKPQSKPEIIGTLLLGVKSKNDPPTKQAGIQLNKVFTLFARIMNGFDPFQLLESDSYVLHWGISVAPKYYGLGVGLELELSSSYVGKACGISGSSIVFTSNYSKPFAEKLGCTIISELRYDEFKNEHGEVIIPNIMNGSRGVYVIWKYP</sequence>
<dbReference type="InterPro" id="IPR016181">
    <property type="entry name" value="Acyl_CoA_acyltransferase"/>
</dbReference>
<evidence type="ECO:0000313" key="1">
    <source>
        <dbReference type="EMBL" id="KAK7579903.1"/>
    </source>
</evidence>
<dbReference type="Gene3D" id="3.40.630.30">
    <property type="match status" value="1"/>
</dbReference>
<dbReference type="SUPFAM" id="SSF55729">
    <property type="entry name" value="Acyl-CoA N-acyltransferases (Nat)"/>
    <property type="match status" value="1"/>
</dbReference>
<proteinExistence type="predicted"/>
<dbReference type="Proteomes" id="UP001367676">
    <property type="component" value="Unassembled WGS sequence"/>
</dbReference>
<comment type="caution">
    <text evidence="1">The sequence shown here is derived from an EMBL/GenBank/DDBJ whole genome shotgun (WGS) entry which is preliminary data.</text>
</comment>
<protein>
    <recommendedName>
        <fullName evidence="3">N-acetyltransferase domain-containing protein</fullName>
    </recommendedName>
</protein>
<dbReference type="AlphaFoldDB" id="A0AAN9TDI4"/>
<evidence type="ECO:0000313" key="2">
    <source>
        <dbReference type="Proteomes" id="UP001367676"/>
    </source>
</evidence>
<gene>
    <name evidence="1" type="ORF">V9T40_000532</name>
</gene>
<evidence type="ECO:0008006" key="3">
    <source>
        <dbReference type="Google" id="ProtNLM"/>
    </source>
</evidence>
<dbReference type="EMBL" id="JBBCAQ010000034">
    <property type="protein sequence ID" value="KAK7579903.1"/>
    <property type="molecule type" value="Genomic_DNA"/>
</dbReference>